<evidence type="ECO:0000256" key="1">
    <source>
        <dbReference type="SAM" id="MobiDB-lite"/>
    </source>
</evidence>
<reference evidence="3 4" key="1">
    <citation type="submission" date="2020-10" db="EMBL/GenBank/DDBJ databases">
        <title>Novel species in genus Corynebacterium.</title>
        <authorList>
            <person name="Zhang G."/>
        </authorList>
    </citation>
    <scope>NUCLEOTIDE SEQUENCE [LARGE SCALE GENOMIC DNA]</scope>
    <source>
        <strain evidence="3 4">DSM 45110</strain>
    </source>
</reference>
<feature type="region of interest" description="Disordered" evidence="1">
    <location>
        <begin position="171"/>
        <end position="202"/>
    </location>
</feature>
<gene>
    <name evidence="3" type="ORF">IRY30_08145</name>
</gene>
<keyword evidence="4" id="KW-1185">Reference proteome</keyword>
<comment type="caution">
    <text evidence="3">The sequence shown here is derived from an EMBL/GenBank/DDBJ whole genome shotgun (WGS) entry which is preliminary data.</text>
</comment>
<feature type="compositionally biased region" description="Polar residues" evidence="1">
    <location>
        <begin position="171"/>
        <end position="181"/>
    </location>
</feature>
<dbReference type="RefSeq" id="WP_194556906.1">
    <property type="nucleotide sequence ID" value="NZ_JADKMY010000002.1"/>
</dbReference>
<dbReference type="Proteomes" id="UP000635902">
    <property type="component" value="Unassembled WGS sequence"/>
</dbReference>
<evidence type="ECO:0000313" key="3">
    <source>
        <dbReference type="EMBL" id="MBF4554040.1"/>
    </source>
</evidence>
<accession>A0ABR9ZKU8</accession>
<name>A0ABR9ZKU8_9CORY</name>
<protein>
    <recommendedName>
        <fullName evidence="5">Secreted protein</fullName>
    </recommendedName>
</protein>
<organism evidence="3 4">
    <name type="scientific">Corynebacterium suicordis DSM 45110</name>
    <dbReference type="NCBI Taxonomy" id="1121369"/>
    <lineage>
        <taxon>Bacteria</taxon>
        <taxon>Bacillati</taxon>
        <taxon>Actinomycetota</taxon>
        <taxon>Actinomycetes</taxon>
        <taxon>Mycobacteriales</taxon>
        <taxon>Corynebacteriaceae</taxon>
        <taxon>Corynebacterium</taxon>
    </lineage>
</organism>
<evidence type="ECO:0000313" key="4">
    <source>
        <dbReference type="Proteomes" id="UP000635902"/>
    </source>
</evidence>
<evidence type="ECO:0008006" key="5">
    <source>
        <dbReference type="Google" id="ProtNLM"/>
    </source>
</evidence>
<sequence length="202" mass="21337">MNIRKTSLRSGLAAALLGATVFAAAPATAAPAVESPTPADETQVDVLDLKPEIRVAAGKAPGFAGLVSISAKNVGNTTYYQEFPLTTFRIEVKTAKGPKGVDRLITPGWFNGAYTRDLGFDRATSTRTFEVTLSNPIREGKSSLIANLDFGDGNTDRGRVVNYITVTQVGRPQADTSTANDQNDDSRTATLTDGGRPNAGLF</sequence>
<feature type="signal peptide" evidence="2">
    <location>
        <begin position="1"/>
        <end position="29"/>
    </location>
</feature>
<dbReference type="EMBL" id="JADKMY010000002">
    <property type="protein sequence ID" value="MBF4554040.1"/>
    <property type="molecule type" value="Genomic_DNA"/>
</dbReference>
<evidence type="ECO:0000256" key="2">
    <source>
        <dbReference type="SAM" id="SignalP"/>
    </source>
</evidence>
<keyword evidence="2" id="KW-0732">Signal</keyword>
<proteinExistence type="predicted"/>
<feature type="chain" id="PRO_5046975412" description="Secreted protein" evidence="2">
    <location>
        <begin position="30"/>
        <end position="202"/>
    </location>
</feature>